<protein>
    <submittedName>
        <fullName evidence="2">Uncharacterized protein</fullName>
    </submittedName>
</protein>
<sequence length="141" mass="15655">MTDLCIEGGLAAAEEFKTKCPKHANDIEHEYYEERIDMIDICSTDSVTGKKCGEIKFPWREYYKNWEPYQCDLSPSCSGNVCMPFALSKNPIESCGNPDYVDESPSSGNSSSSSDANTTALINHSAILLSLIICFIFAIFK</sequence>
<comment type="caution">
    <text evidence="2">The sequence shown here is derived from an EMBL/GenBank/DDBJ whole genome shotgun (WGS) entry which is preliminary data.</text>
</comment>
<reference evidence="2 3" key="1">
    <citation type="submission" date="2016-08" db="EMBL/GenBank/DDBJ databases">
        <title>A Parts List for Fungal Cellulosomes Revealed by Comparative Genomics.</title>
        <authorList>
            <consortium name="DOE Joint Genome Institute"/>
            <person name="Haitjema C.H."/>
            <person name="Gilmore S.P."/>
            <person name="Henske J.K."/>
            <person name="Solomon K.V."/>
            <person name="De Groot R."/>
            <person name="Kuo A."/>
            <person name="Mondo S.J."/>
            <person name="Salamov A.A."/>
            <person name="Labutti K."/>
            <person name="Zhao Z."/>
            <person name="Chiniquy J."/>
            <person name="Barry K."/>
            <person name="Brewer H.M."/>
            <person name="Purvine S.O."/>
            <person name="Wright A.T."/>
            <person name="Boxma B."/>
            <person name="Van Alen T."/>
            <person name="Hackstein J.H."/>
            <person name="Baker S.E."/>
            <person name="Grigoriev I.V."/>
            <person name="O'Malley M.A."/>
        </authorList>
    </citation>
    <scope>NUCLEOTIDE SEQUENCE [LARGE SCALE GENOMIC DNA]</scope>
    <source>
        <strain evidence="2 3">S4</strain>
    </source>
</reference>
<dbReference type="Proteomes" id="UP000193944">
    <property type="component" value="Unassembled WGS sequence"/>
</dbReference>
<evidence type="ECO:0000256" key="1">
    <source>
        <dbReference type="SAM" id="Phobius"/>
    </source>
</evidence>
<evidence type="ECO:0000313" key="3">
    <source>
        <dbReference type="Proteomes" id="UP000193944"/>
    </source>
</evidence>
<reference evidence="2 3" key="2">
    <citation type="submission" date="2016-08" db="EMBL/GenBank/DDBJ databases">
        <title>Pervasive Adenine N6-methylation of Active Genes in Fungi.</title>
        <authorList>
            <consortium name="DOE Joint Genome Institute"/>
            <person name="Mondo S.J."/>
            <person name="Dannebaum R.O."/>
            <person name="Kuo R.C."/>
            <person name="Labutti K."/>
            <person name="Haridas S."/>
            <person name="Kuo A."/>
            <person name="Salamov A."/>
            <person name="Ahrendt S.R."/>
            <person name="Lipzen A."/>
            <person name="Sullivan W."/>
            <person name="Andreopoulos W.B."/>
            <person name="Clum A."/>
            <person name="Lindquist E."/>
            <person name="Daum C."/>
            <person name="Ramamoorthy G.K."/>
            <person name="Gryganskyi A."/>
            <person name="Culley D."/>
            <person name="Magnuson J.K."/>
            <person name="James T.Y."/>
            <person name="O'Malley M.A."/>
            <person name="Stajich J.E."/>
            <person name="Spatafora J.W."/>
            <person name="Visel A."/>
            <person name="Grigoriev I.V."/>
        </authorList>
    </citation>
    <scope>NUCLEOTIDE SEQUENCE [LARGE SCALE GENOMIC DNA]</scope>
    <source>
        <strain evidence="2 3">S4</strain>
    </source>
</reference>
<keyword evidence="3" id="KW-1185">Reference proteome</keyword>
<accession>A0A1Y1WP42</accession>
<name>A0A1Y1WP42_9FUNG</name>
<keyword evidence="1" id="KW-0812">Transmembrane</keyword>
<dbReference type="EMBL" id="MCFG01000381">
    <property type="protein sequence ID" value="ORX75058.1"/>
    <property type="molecule type" value="Genomic_DNA"/>
</dbReference>
<dbReference type="AlphaFoldDB" id="A0A1Y1WP42"/>
<gene>
    <name evidence="2" type="ORF">BCR32DRAFT_285545</name>
</gene>
<feature type="transmembrane region" description="Helical" evidence="1">
    <location>
        <begin position="121"/>
        <end position="140"/>
    </location>
</feature>
<keyword evidence="1" id="KW-0472">Membrane</keyword>
<evidence type="ECO:0000313" key="2">
    <source>
        <dbReference type="EMBL" id="ORX75058.1"/>
    </source>
</evidence>
<organism evidence="2 3">
    <name type="scientific">Anaeromyces robustus</name>
    <dbReference type="NCBI Taxonomy" id="1754192"/>
    <lineage>
        <taxon>Eukaryota</taxon>
        <taxon>Fungi</taxon>
        <taxon>Fungi incertae sedis</taxon>
        <taxon>Chytridiomycota</taxon>
        <taxon>Chytridiomycota incertae sedis</taxon>
        <taxon>Neocallimastigomycetes</taxon>
        <taxon>Neocallimastigales</taxon>
        <taxon>Neocallimastigaceae</taxon>
        <taxon>Anaeromyces</taxon>
    </lineage>
</organism>
<proteinExistence type="predicted"/>
<keyword evidence="1" id="KW-1133">Transmembrane helix</keyword>